<evidence type="ECO:0000256" key="5">
    <source>
        <dbReference type="ARBA" id="ARBA00022741"/>
    </source>
</evidence>
<keyword evidence="10" id="KW-0812">Transmembrane</keyword>
<keyword evidence="10" id="KW-1133">Transmembrane helix</keyword>
<feature type="domain" description="Histidine kinase" evidence="11">
    <location>
        <begin position="555"/>
        <end position="641"/>
    </location>
</feature>
<dbReference type="PANTHER" id="PTHR24421">
    <property type="entry name" value="NITRATE/NITRITE SENSOR PROTEIN NARX-RELATED"/>
    <property type="match status" value="1"/>
</dbReference>
<evidence type="ECO:0000259" key="11">
    <source>
        <dbReference type="PROSITE" id="PS50109"/>
    </source>
</evidence>
<keyword evidence="3" id="KW-0597">Phosphoprotein</keyword>
<dbReference type="GO" id="GO:0005524">
    <property type="term" value="F:ATP binding"/>
    <property type="evidence" value="ECO:0007669"/>
    <property type="project" value="UniProtKB-KW"/>
</dbReference>
<evidence type="ECO:0000256" key="6">
    <source>
        <dbReference type="ARBA" id="ARBA00022777"/>
    </source>
</evidence>
<dbReference type="GO" id="GO:0046983">
    <property type="term" value="F:protein dimerization activity"/>
    <property type="evidence" value="ECO:0007669"/>
    <property type="project" value="InterPro"/>
</dbReference>
<dbReference type="InterPro" id="IPR019734">
    <property type="entry name" value="TPR_rpt"/>
</dbReference>
<dbReference type="STRING" id="447422.SAMN05660903_03637"/>
<dbReference type="OrthoDB" id="9760839at2"/>
<dbReference type="RefSeq" id="WP_079714591.1">
    <property type="nucleotide sequence ID" value="NZ_FUZC01000024.1"/>
</dbReference>
<keyword evidence="10" id="KW-0472">Membrane</keyword>
<keyword evidence="9" id="KW-0802">TPR repeat</keyword>
<keyword evidence="6" id="KW-0418">Kinase</keyword>
<dbReference type="Pfam" id="PF02518">
    <property type="entry name" value="HATPase_c"/>
    <property type="match status" value="1"/>
</dbReference>
<reference evidence="12 13" key="1">
    <citation type="submission" date="2015-10" db="EMBL/GenBank/DDBJ databases">
        <title>Draft genome sequence of Salegentibacter salinarum KCTC 12975.</title>
        <authorList>
            <person name="Lin W."/>
            <person name="Zheng Q."/>
        </authorList>
    </citation>
    <scope>NUCLEOTIDE SEQUENCE [LARGE SCALE GENOMIC DNA]</scope>
    <source>
        <strain evidence="12 13">KCTC 12975</strain>
    </source>
</reference>
<keyword evidence="8" id="KW-0902">Two-component regulatory system</keyword>
<proteinExistence type="predicted"/>
<protein>
    <recommendedName>
        <fullName evidence="2">histidine kinase</fullName>
        <ecNumber evidence="2">2.7.13.3</ecNumber>
    </recommendedName>
</protein>
<evidence type="ECO:0000256" key="8">
    <source>
        <dbReference type="ARBA" id="ARBA00023012"/>
    </source>
</evidence>
<dbReference type="SUPFAM" id="SSF48452">
    <property type="entry name" value="TPR-like"/>
    <property type="match status" value="1"/>
</dbReference>
<keyword evidence="7" id="KW-0067">ATP-binding</keyword>
<keyword evidence="5" id="KW-0547">Nucleotide-binding</keyword>
<dbReference type="SUPFAM" id="SSF55874">
    <property type="entry name" value="ATPase domain of HSP90 chaperone/DNA topoisomerase II/histidine kinase"/>
    <property type="match status" value="1"/>
</dbReference>
<dbReference type="InterPro" id="IPR036890">
    <property type="entry name" value="HATPase_C_sf"/>
</dbReference>
<evidence type="ECO:0000256" key="4">
    <source>
        <dbReference type="ARBA" id="ARBA00022679"/>
    </source>
</evidence>
<dbReference type="Gene3D" id="3.30.565.10">
    <property type="entry name" value="Histidine kinase-like ATPase, C-terminal domain"/>
    <property type="match status" value="1"/>
</dbReference>
<dbReference type="CDD" id="cd16917">
    <property type="entry name" value="HATPase_UhpB-NarQ-NarX-like"/>
    <property type="match status" value="1"/>
</dbReference>
<keyword evidence="13" id="KW-1185">Reference proteome</keyword>
<dbReference type="Gene3D" id="1.20.5.1930">
    <property type="match status" value="1"/>
</dbReference>
<dbReference type="Pfam" id="PF07730">
    <property type="entry name" value="HisKA_3"/>
    <property type="match status" value="1"/>
</dbReference>
<organism evidence="12 13">
    <name type="scientific">Salegentibacter salinarum</name>
    <dbReference type="NCBI Taxonomy" id="447422"/>
    <lineage>
        <taxon>Bacteria</taxon>
        <taxon>Pseudomonadati</taxon>
        <taxon>Bacteroidota</taxon>
        <taxon>Flavobacteriia</taxon>
        <taxon>Flavobacteriales</taxon>
        <taxon>Flavobacteriaceae</taxon>
        <taxon>Salegentibacter</taxon>
    </lineage>
</organism>
<sequence>MSESKEGVKIGDDYNSLVTSVEIQSLSRDSLLRIGNEIVMDSLRSKFFFQVSYHYLIENDSINFRDWNDRTIQFSFQQKDTSGVAEAYWDLADFYVKQDKLDSAYYYFNASSKLYKEIGKEFYFGRMLLNQALVQTKASDFLGSEITSFQAIRLLKPMGKTKQLYLAYNNLGVIHNNLENFQKSVEYHRLAQEYNKSLDNDYYSVITLNNLGVAYKNMKAFDSAIECFKNALDINDSENIRMQAMLLDNIGHAKMFNGDLDEGYKCMSEALKLRTEIGHIDGISVNNLHLGDYFRLIKDDERAISLYKVSRDLSEKNHNHSDLLASLTSLASIDSANSSNYLTRHIELTDSLRKEERNIQNQFVRIRFETDQFKEDADQLSRQKIGIIVGAGIAILFLILIYIIQVQKSKNKKLFLEKKQQEANEKIYDLLLSSQQKFEEGSSKEKKRISRDLHDSVLSKFFGIRLNLEVLNNKTGKESEIQRAVYIGDLRKIEADIRTISHQLKSDSLLKETGFMSVIKELLNEVENDEDFKISLVADGGIDWKSVKNGVKINLYRILQEGLQNIRKYADAKNIYIKFDMNEMWLKFEIADDGVGFDLEKNETGIGLSNIEDRISEMKGKLKIKSSSRGTILLIKIPKKRL</sequence>
<evidence type="ECO:0000256" key="7">
    <source>
        <dbReference type="ARBA" id="ARBA00022840"/>
    </source>
</evidence>
<comment type="caution">
    <text evidence="12">The sequence shown here is derived from an EMBL/GenBank/DDBJ whole genome shotgun (WGS) entry which is preliminary data.</text>
</comment>
<dbReference type="EMBL" id="LKTS01000021">
    <property type="protein sequence ID" value="PKD18741.1"/>
    <property type="molecule type" value="Genomic_DNA"/>
</dbReference>
<dbReference type="SMART" id="SM00028">
    <property type="entry name" value="TPR"/>
    <property type="match status" value="4"/>
</dbReference>
<dbReference type="InterPro" id="IPR050482">
    <property type="entry name" value="Sensor_HK_TwoCompSys"/>
</dbReference>
<dbReference type="AlphaFoldDB" id="A0A2N0TVJ6"/>
<feature type="repeat" description="TPR" evidence="9">
    <location>
        <begin position="205"/>
        <end position="238"/>
    </location>
</feature>
<dbReference type="PROSITE" id="PS50109">
    <property type="entry name" value="HIS_KIN"/>
    <property type="match status" value="1"/>
</dbReference>
<evidence type="ECO:0000256" key="9">
    <source>
        <dbReference type="PROSITE-ProRule" id="PRU00339"/>
    </source>
</evidence>
<dbReference type="InterPro" id="IPR005467">
    <property type="entry name" value="His_kinase_dom"/>
</dbReference>
<dbReference type="Gene3D" id="1.25.40.10">
    <property type="entry name" value="Tetratricopeptide repeat domain"/>
    <property type="match status" value="1"/>
</dbReference>
<dbReference type="GO" id="GO:0000155">
    <property type="term" value="F:phosphorelay sensor kinase activity"/>
    <property type="evidence" value="ECO:0007669"/>
    <property type="project" value="InterPro"/>
</dbReference>
<dbReference type="InterPro" id="IPR003594">
    <property type="entry name" value="HATPase_dom"/>
</dbReference>
<evidence type="ECO:0000256" key="1">
    <source>
        <dbReference type="ARBA" id="ARBA00000085"/>
    </source>
</evidence>
<dbReference type="Pfam" id="PF13424">
    <property type="entry name" value="TPR_12"/>
    <property type="match status" value="1"/>
</dbReference>
<evidence type="ECO:0000313" key="12">
    <source>
        <dbReference type="EMBL" id="PKD18741.1"/>
    </source>
</evidence>
<gene>
    <name evidence="12" type="ORF">APR41_17690</name>
</gene>
<dbReference type="EC" id="2.7.13.3" evidence="2"/>
<dbReference type="InterPro" id="IPR011712">
    <property type="entry name" value="Sig_transdc_His_kin_sub3_dim/P"/>
</dbReference>
<evidence type="ECO:0000313" key="13">
    <source>
        <dbReference type="Proteomes" id="UP000232673"/>
    </source>
</evidence>
<evidence type="ECO:0000256" key="3">
    <source>
        <dbReference type="ARBA" id="ARBA00022553"/>
    </source>
</evidence>
<dbReference type="GO" id="GO:0016020">
    <property type="term" value="C:membrane"/>
    <property type="evidence" value="ECO:0007669"/>
    <property type="project" value="InterPro"/>
</dbReference>
<dbReference type="InterPro" id="IPR011990">
    <property type="entry name" value="TPR-like_helical_dom_sf"/>
</dbReference>
<comment type="catalytic activity">
    <reaction evidence="1">
        <text>ATP + protein L-histidine = ADP + protein N-phospho-L-histidine.</text>
        <dbReference type="EC" id="2.7.13.3"/>
    </reaction>
</comment>
<name>A0A2N0TVJ6_9FLAO</name>
<dbReference type="PROSITE" id="PS50005">
    <property type="entry name" value="TPR"/>
    <property type="match status" value="1"/>
</dbReference>
<evidence type="ECO:0000256" key="10">
    <source>
        <dbReference type="SAM" id="Phobius"/>
    </source>
</evidence>
<keyword evidence="4" id="KW-0808">Transferase</keyword>
<dbReference type="Proteomes" id="UP000232673">
    <property type="component" value="Unassembled WGS sequence"/>
</dbReference>
<evidence type="ECO:0000256" key="2">
    <source>
        <dbReference type="ARBA" id="ARBA00012438"/>
    </source>
</evidence>
<accession>A0A2N0TVJ6</accession>
<dbReference type="PANTHER" id="PTHR24421:SF10">
    <property type="entry name" value="NITRATE_NITRITE SENSOR PROTEIN NARQ"/>
    <property type="match status" value="1"/>
</dbReference>
<dbReference type="SMART" id="SM00387">
    <property type="entry name" value="HATPase_c"/>
    <property type="match status" value="1"/>
</dbReference>
<feature type="transmembrane region" description="Helical" evidence="10">
    <location>
        <begin position="385"/>
        <end position="404"/>
    </location>
</feature>